<sequence length="236" mass="27695">MAKKNFIVHRYRSWRKTWNQNLDSPLKRFFAHLDAVFIDHSFFRIWFHNFHQVAEGVYRSNQPSPRQIRKLHRMGIRTIVNLRGASEFGSYALERETCKELGIQLIDFRMYSRRMPSVESILEAQKVFANLEKPVLLHCKAGSDRAGLGSALYSLLIDGQPIEVAQKQLSFKYLHIKAAKTGRLDHFLESYRCFNAQTPTPFLDWLQNHYDKEKELQTFHANGLANTLIDRILNRE</sequence>
<reference evidence="3 4" key="1">
    <citation type="submission" date="2014-01" db="EMBL/GenBank/DDBJ databases">
        <title>Full genme sequencing of cellulolytic bacterium Gynuella sunshinyii YC6258T gen. nov., sp. nov.</title>
        <authorList>
            <person name="Khan H."/>
            <person name="Chung E.J."/>
            <person name="Chung Y.R."/>
        </authorList>
    </citation>
    <scope>NUCLEOTIDE SEQUENCE [LARGE SCALE GENOMIC DNA]</scope>
    <source>
        <strain evidence="3 4">YC6258</strain>
    </source>
</reference>
<proteinExistence type="inferred from homology"/>
<dbReference type="EMBL" id="CP007142">
    <property type="protein sequence ID" value="AJQ96152.1"/>
    <property type="molecule type" value="Genomic_DNA"/>
</dbReference>
<dbReference type="PANTHER" id="PTHR31126">
    <property type="entry name" value="TYROSINE-PROTEIN PHOSPHATASE"/>
    <property type="match status" value="1"/>
</dbReference>
<dbReference type="InterPro" id="IPR029021">
    <property type="entry name" value="Prot-tyrosine_phosphatase-like"/>
</dbReference>
<accession>A0A0C5VN57</accession>
<feature type="domain" description="DSP-PTPase phosphatase fused to NAD+ Kinase" evidence="2">
    <location>
        <begin position="57"/>
        <end position="147"/>
    </location>
</feature>
<comment type="similarity">
    <text evidence="1">Belongs to the protein-tyrosine phosphatase family.</text>
</comment>
<evidence type="ECO:0000313" key="3">
    <source>
        <dbReference type="EMBL" id="AJQ96152.1"/>
    </source>
</evidence>
<dbReference type="PANTHER" id="PTHR31126:SF72">
    <property type="entry name" value="DUAL SPECIFICITY PROTEIN PHOSPHATASE TPBA"/>
    <property type="match status" value="1"/>
</dbReference>
<dbReference type="AlphaFoldDB" id="A0A0C5VN57"/>
<dbReference type="Proteomes" id="UP000032266">
    <property type="component" value="Chromosome"/>
</dbReference>
<dbReference type="HOGENOM" id="CLU_086339_0_0_6"/>
<dbReference type="KEGG" id="gsn:YC6258_04116"/>
<keyword evidence="4" id="KW-1185">Reference proteome</keyword>
<dbReference type="SUPFAM" id="SSF52799">
    <property type="entry name" value="(Phosphotyrosine protein) phosphatases II"/>
    <property type="match status" value="1"/>
</dbReference>
<protein>
    <submittedName>
        <fullName evidence="3">Protein tyrosine/serine phosphatase</fullName>
    </submittedName>
</protein>
<evidence type="ECO:0000256" key="1">
    <source>
        <dbReference type="ARBA" id="ARBA00009580"/>
    </source>
</evidence>
<dbReference type="RefSeq" id="WP_052830403.1">
    <property type="nucleotide sequence ID" value="NZ_CP007142.1"/>
</dbReference>
<evidence type="ECO:0000259" key="2">
    <source>
        <dbReference type="Pfam" id="PF22741"/>
    </source>
</evidence>
<evidence type="ECO:0000313" key="4">
    <source>
        <dbReference type="Proteomes" id="UP000032266"/>
    </source>
</evidence>
<dbReference type="Pfam" id="PF22741">
    <property type="entry name" value="PTP-NADK"/>
    <property type="match status" value="1"/>
</dbReference>
<dbReference type="InterPro" id="IPR055214">
    <property type="entry name" value="PTP-NADK"/>
</dbReference>
<organism evidence="3 4">
    <name type="scientific">Gynuella sunshinyii YC6258</name>
    <dbReference type="NCBI Taxonomy" id="1445510"/>
    <lineage>
        <taxon>Bacteria</taxon>
        <taxon>Pseudomonadati</taxon>
        <taxon>Pseudomonadota</taxon>
        <taxon>Gammaproteobacteria</taxon>
        <taxon>Oceanospirillales</taxon>
        <taxon>Saccharospirillaceae</taxon>
        <taxon>Gynuella</taxon>
    </lineage>
</organism>
<gene>
    <name evidence="3" type="ORF">YC6258_04116</name>
</gene>
<dbReference type="OrthoDB" id="9814896at2"/>
<dbReference type="Gene3D" id="3.90.190.10">
    <property type="entry name" value="Protein tyrosine phosphatase superfamily"/>
    <property type="match status" value="1"/>
</dbReference>
<dbReference type="GO" id="GO:0016791">
    <property type="term" value="F:phosphatase activity"/>
    <property type="evidence" value="ECO:0007669"/>
    <property type="project" value="TreeGrafter"/>
</dbReference>
<dbReference type="STRING" id="1445510.YC6258_04116"/>
<name>A0A0C5VN57_9GAMM</name>